<organism evidence="1 2">
    <name type="scientific">Meloidogyne hapla</name>
    <name type="common">Root-knot nematode worm</name>
    <dbReference type="NCBI Taxonomy" id="6305"/>
    <lineage>
        <taxon>Eukaryota</taxon>
        <taxon>Metazoa</taxon>
        <taxon>Ecdysozoa</taxon>
        <taxon>Nematoda</taxon>
        <taxon>Chromadorea</taxon>
        <taxon>Rhabditida</taxon>
        <taxon>Tylenchina</taxon>
        <taxon>Tylenchomorpha</taxon>
        <taxon>Tylenchoidea</taxon>
        <taxon>Meloidogynidae</taxon>
        <taxon>Meloidogyninae</taxon>
        <taxon>Meloidogyne</taxon>
    </lineage>
</organism>
<dbReference type="AlphaFoldDB" id="A0A1I8C2H4"/>
<evidence type="ECO:0000313" key="2">
    <source>
        <dbReference type="WBParaSite" id="MhA1_Contig990.frz3.gene27"/>
    </source>
</evidence>
<dbReference type="SUPFAM" id="SSF75399">
    <property type="entry name" value="Plakin repeat"/>
    <property type="match status" value="2"/>
</dbReference>
<proteinExistence type="predicted"/>
<dbReference type="SMART" id="SM00250">
    <property type="entry name" value="PLEC"/>
    <property type="match status" value="4"/>
</dbReference>
<dbReference type="Gene3D" id="3.90.1290.10">
    <property type="entry name" value="Plakin repeat"/>
    <property type="match status" value="2"/>
</dbReference>
<protein>
    <submittedName>
        <fullName evidence="2">Phage major capsid protein</fullName>
    </submittedName>
</protein>
<accession>A0A1I8C2H4</accession>
<dbReference type="WBParaSite" id="MhA1_Contig990.frz3.gene27">
    <property type="protein sequence ID" value="MhA1_Contig990.frz3.gene27"/>
    <property type="gene ID" value="MhA1_Contig990.frz3.gene27"/>
</dbReference>
<sequence>MDLNILRVSDELTRTLTEAEKLGIISIATKEATSGVSSVSGVHSPTEFSLRYIDKRRFDSSTGLFTHPDVQKQMTLKELIIRGLLNPDNVRIVDRVNGTELKLLDAIQKNIVDDVAGTVRDTQTGEVFDFSAAIRQGLVKAIESSRAPVFEERQESTSGDAPGLLLVERKRKISTLPGPSQPKQYRLSVGDSHFGQEFSSTTAAATGGGGPLSSLTVSSEIMVEDPSLSVSSSGGYSGDGDVSLGGSRVRFGDIAIALKNIQNDFISLLQQQIYDVDEKCVENPSTKGKMSIREAVESCLFDVITGNLVHPISGHYYTIQTSQEKGQKLIDALAQLHKKHEGLPGFRRSEQQFSTGSVVRGSKRDLIFSSSSGGYIDHDTAKFVPLDSAFRSGDVSPNALFAVDSLTGREFTLTEAEEWGIVNIPKSYYFDKKDNKRYSFTEAVIKGKIYENDKQVPEELAASFNLIC</sequence>
<evidence type="ECO:0000313" key="1">
    <source>
        <dbReference type="Proteomes" id="UP000095281"/>
    </source>
</evidence>
<dbReference type="InterPro" id="IPR001101">
    <property type="entry name" value="Plectin_repeat"/>
</dbReference>
<dbReference type="InterPro" id="IPR035915">
    <property type="entry name" value="Plakin_repeat_sf"/>
</dbReference>
<dbReference type="Proteomes" id="UP000095281">
    <property type="component" value="Unplaced"/>
</dbReference>
<dbReference type="GO" id="GO:0005856">
    <property type="term" value="C:cytoskeleton"/>
    <property type="evidence" value="ECO:0007669"/>
    <property type="project" value="InterPro"/>
</dbReference>
<reference evidence="2" key="1">
    <citation type="submission" date="2016-11" db="UniProtKB">
        <authorList>
            <consortium name="WormBaseParasite"/>
        </authorList>
    </citation>
    <scope>IDENTIFICATION</scope>
</reference>
<name>A0A1I8C2H4_MELHA</name>
<keyword evidence="1" id="KW-1185">Reference proteome</keyword>